<reference evidence="1 2" key="1">
    <citation type="journal article" date="2013" name="Mar. Genomics">
        <title>Expression of sulfatases in Rhodopirellula baltica and the diversity of sulfatases in the genus Rhodopirellula.</title>
        <authorList>
            <person name="Wegner C.E."/>
            <person name="Richter-Heitmann T."/>
            <person name="Klindworth A."/>
            <person name="Klockow C."/>
            <person name="Richter M."/>
            <person name="Achstetter T."/>
            <person name="Glockner F.O."/>
            <person name="Harder J."/>
        </authorList>
    </citation>
    <scope>NUCLEOTIDE SEQUENCE [LARGE SCALE GENOMIC DNA]</scope>
    <source>
        <strain evidence="1 2">SM41</strain>
    </source>
</reference>
<dbReference type="Proteomes" id="UP000011885">
    <property type="component" value="Unassembled WGS sequence"/>
</dbReference>
<dbReference type="EMBL" id="ANOH01000407">
    <property type="protein sequence ID" value="EMI52732.1"/>
    <property type="molecule type" value="Genomic_DNA"/>
</dbReference>
<organism evidence="1 2">
    <name type="scientific">Rhodopirellula sallentina SM41</name>
    <dbReference type="NCBI Taxonomy" id="1263870"/>
    <lineage>
        <taxon>Bacteria</taxon>
        <taxon>Pseudomonadati</taxon>
        <taxon>Planctomycetota</taxon>
        <taxon>Planctomycetia</taxon>
        <taxon>Pirellulales</taxon>
        <taxon>Pirellulaceae</taxon>
        <taxon>Rhodopirellula</taxon>
    </lineage>
</organism>
<accession>M5TU75</accession>
<name>M5TU75_9BACT</name>
<keyword evidence="2" id="KW-1185">Reference proteome</keyword>
<comment type="caution">
    <text evidence="1">The sequence shown here is derived from an EMBL/GenBank/DDBJ whole genome shotgun (WGS) entry which is preliminary data.</text>
</comment>
<protein>
    <submittedName>
        <fullName evidence="1">Uncharacterized protein</fullName>
    </submittedName>
</protein>
<evidence type="ECO:0000313" key="2">
    <source>
        <dbReference type="Proteomes" id="UP000011885"/>
    </source>
</evidence>
<evidence type="ECO:0000313" key="1">
    <source>
        <dbReference type="EMBL" id="EMI52732.1"/>
    </source>
</evidence>
<gene>
    <name evidence="1" type="ORF">RSSM_05823</name>
</gene>
<dbReference type="PATRIC" id="fig|1263870.3.peg.6175"/>
<proteinExistence type="predicted"/>
<dbReference type="AlphaFoldDB" id="M5TU75"/>
<sequence length="54" mass="5722">MILFARVGLFGRQGAAGTSGSESIAAEMVPPRRMWAKCGFGGSVRRAKSPLPRT</sequence>